<reference evidence="2" key="1">
    <citation type="journal article" date="2015" name="Nat. Genet.">
        <title>The genome and transcriptome of the zoonotic hookworm Ancylostoma ceylanicum identify infection-specific gene families.</title>
        <authorList>
            <person name="Schwarz E.M."/>
            <person name="Hu Y."/>
            <person name="Antoshechkin I."/>
            <person name="Miller M.M."/>
            <person name="Sternberg P.W."/>
            <person name="Aroian R.V."/>
        </authorList>
    </citation>
    <scope>NUCLEOTIDE SEQUENCE</scope>
    <source>
        <strain evidence="2">HY135</strain>
    </source>
</reference>
<evidence type="ECO:0000313" key="1">
    <source>
        <dbReference type="EMBL" id="EYB86392.1"/>
    </source>
</evidence>
<accession>A0A016S7R7</accession>
<organism evidence="1 2">
    <name type="scientific">Ancylostoma ceylanicum</name>
    <dbReference type="NCBI Taxonomy" id="53326"/>
    <lineage>
        <taxon>Eukaryota</taxon>
        <taxon>Metazoa</taxon>
        <taxon>Ecdysozoa</taxon>
        <taxon>Nematoda</taxon>
        <taxon>Chromadorea</taxon>
        <taxon>Rhabditida</taxon>
        <taxon>Rhabditina</taxon>
        <taxon>Rhabditomorpha</taxon>
        <taxon>Strongyloidea</taxon>
        <taxon>Ancylostomatidae</taxon>
        <taxon>Ancylostomatinae</taxon>
        <taxon>Ancylostoma</taxon>
    </lineage>
</organism>
<comment type="caution">
    <text evidence="1">The sequence shown here is derived from an EMBL/GenBank/DDBJ whole genome shotgun (WGS) entry which is preliminary data.</text>
</comment>
<keyword evidence="2" id="KW-1185">Reference proteome</keyword>
<dbReference type="EMBL" id="JARK01001615">
    <property type="protein sequence ID" value="EYB86392.1"/>
    <property type="molecule type" value="Genomic_DNA"/>
</dbReference>
<dbReference type="Proteomes" id="UP000024635">
    <property type="component" value="Unassembled WGS sequence"/>
</dbReference>
<name>A0A016S7R7_9BILA</name>
<gene>
    <name evidence="1" type="primary">Acey_s0279.g1181</name>
    <name evidence="1" type="ORF">Y032_0279g1181</name>
</gene>
<evidence type="ECO:0000313" key="2">
    <source>
        <dbReference type="Proteomes" id="UP000024635"/>
    </source>
</evidence>
<proteinExistence type="predicted"/>
<sequence length="114" mass="13092">MASWNTVEGLLQIKEGHMQWFLFLAVFFDQQACRMDRIRRSAVDYETTLIRRNSDDVADSAVGNAFEYRHAVRQQTYRPIVCTIRGVAFPLPDRDCGAPLPIHGSPFLFDDLVE</sequence>
<dbReference type="AlphaFoldDB" id="A0A016S7R7"/>
<protein>
    <submittedName>
        <fullName evidence="1">Uncharacterized protein</fullName>
    </submittedName>
</protein>